<feature type="domain" description="OmpR/PhoB-type" evidence="8">
    <location>
        <begin position="1"/>
        <end position="98"/>
    </location>
</feature>
<dbReference type="SMART" id="SM00028">
    <property type="entry name" value="TPR"/>
    <property type="match status" value="6"/>
</dbReference>
<dbReference type="SUPFAM" id="SSF46894">
    <property type="entry name" value="C-terminal effector domain of the bipartite response regulators"/>
    <property type="match status" value="1"/>
</dbReference>
<evidence type="ECO:0000256" key="6">
    <source>
        <dbReference type="PROSITE-ProRule" id="PRU00339"/>
    </source>
</evidence>
<dbReference type="PRINTS" id="PR00364">
    <property type="entry name" value="DISEASERSIST"/>
</dbReference>
<dbReference type="InterPro" id="IPR016032">
    <property type="entry name" value="Sig_transdc_resp-reg_C-effctor"/>
</dbReference>
<sequence length="1003" mass="109605">MNGGLEFGVLGPLSVATGGRRITVGGARQRTILALLLLAAGRIVSVDTMVEAVWQGDPPATARTQVAICIAALRKTFKAEGFGEDLISTAHPGYQLDPAGHEVDLLVATGLVHQGEQLVEQGATGAAAERYEQALRLWRGPVLAGVTGRRVEEEAERLEEWRLVLHDEAIALQLALGNHQELIGRLTALVREHPLRERTRHSLMLAQYRAGRRAEALETFRDGRQVLIEELGIEPGPALHELHDAVLRDDAALTLAVAQVAEELPEPTPAAPPELRVTPSDLPPNVPAFTGRGEEIAEFDAMLTERRDDEAPAIGFVTGVAGVGKTGLAVHWAHRAAKHFPDGRLFVDLCGHDEANEPVAAAEVLSRFLRSLGVPAEQIPPGLEERVSLYRSMLADRRLLVVLDNVRSVAQIRPLLPANGRCCVVVTSRDPMEQLMLRYGAVRVQLAVLPPPQAIELLARIVPAERIATDPEQSARLAELCDHLPLALRIAAARLASKPHWTVRHLVGRLADERRRLDELSQGESQVRAGFALSYRYLSFDAAQLYRRLALLPVPDFAVWVGAALLDCDQFEAERLVEHLVDVQLLEAVGSDATGQLRYRFQNLLRLFARERATQEEPEEQLAGARDRALRAWLTIAAQAHDQEMGGPYSVMHGDTPRYPVDPDLVADLLCCPLNWFEAERLGLVALVDQAAGLGEHELAWDLAGTAILLFDVRNYAEDWEFCCQRALTACRQAGNEVGASHMLSVLGASRIRVGSIEEGRRYLESALEIDERTRNVHCRAMTINHLARADRLQGHLSQAATRLREAAELYHRSGDRVGEAQTLGQLSLVALATGEVDEAVRLASRAVQAVGVTGETRTTAQATYWLGRAHAARGELQQAARDYERVLEIVRAKGDLLGTAHILLSQGELALEQGELPGARAKLLEALELGQGLGNWHVCGWSLLRLGGLERDAGDLATARHHYQQACELLTRADSLVMLQQAERALAELSRPAAAPAPQHSA</sequence>
<comment type="similarity">
    <text evidence="1">Belongs to the AfsR/DnrI/RedD regulatory family.</text>
</comment>
<keyword evidence="6" id="KW-0802">TPR repeat</keyword>
<dbReference type="InterPro" id="IPR011990">
    <property type="entry name" value="TPR-like_helical_dom_sf"/>
</dbReference>
<dbReference type="Proteomes" id="UP000248039">
    <property type="component" value="Unassembled WGS sequence"/>
</dbReference>
<name>A0A2V4PNK2_9ACTN</name>
<dbReference type="GO" id="GO:0043531">
    <property type="term" value="F:ADP binding"/>
    <property type="evidence" value="ECO:0007669"/>
    <property type="project" value="InterPro"/>
</dbReference>
<dbReference type="InterPro" id="IPR027417">
    <property type="entry name" value="P-loop_NTPase"/>
</dbReference>
<keyword evidence="10" id="KW-1185">Reference proteome</keyword>
<dbReference type="InterPro" id="IPR019734">
    <property type="entry name" value="TPR_rpt"/>
</dbReference>
<dbReference type="SMART" id="SM00862">
    <property type="entry name" value="Trans_reg_C"/>
    <property type="match status" value="1"/>
</dbReference>
<evidence type="ECO:0000259" key="8">
    <source>
        <dbReference type="PROSITE" id="PS51755"/>
    </source>
</evidence>
<dbReference type="SMART" id="SM01043">
    <property type="entry name" value="BTAD"/>
    <property type="match status" value="1"/>
</dbReference>
<dbReference type="Pfam" id="PF03704">
    <property type="entry name" value="BTAD"/>
    <property type="match status" value="1"/>
</dbReference>
<organism evidence="9 10">
    <name type="scientific">Streptomyces tateyamensis</name>
    <dbReference type="NCBI Taxonomy" id="565073"/>
    <lineage>
        <taxon>Bacteria</taxon>
        <taxon>Bacillati</taxon>
        <taxon>Actinomycetota</taxon>
        <taxon>Actinomycetes</taxon>
        <taxon>Kitasatosporales</taxon>
        <taxon>Streptomycetaceae</taxon>
        <taxon>Streptomyces</taxon>
    </lineage>
</organism>
<evidence type="ECO:0000256" key="7">
    <source>
        <dbReference type="PROSITE-ProRule" id="PRU01091"/>
    </source>
</evidence>
<evidence type="ECO:0000313" key="10">
    <source>
        <dbReference type="Proteomes" id="UP000248039"/>
    </source>
</evidence>
<evidence type="ECO:0000256" key="5">
    <source>
        <dbReference type="ARBA" id="ARBA00023163"/>
    </source>
</evidence>
<keyword evidence="3" id="KW-0805">Transcription regulation</keyword>
<feature type="DNA-binding region" description="OmpR/PhoB-type" evidence="7">
    <location>
        <begin position="1"/>
        <end position="98"/>
    </location>
</feature>
<keyword evidence="5" id="KW-0804">Transcription</keyword>
<dbReference type="SUPFAM" id="SSF52540">
    <property type="entry name" value="P-loop containing nucleoside triphosphate hydrolases"/>
    <property type="match status" value="1"/>
</dbReference>
<dbReference type="Gene3D" id="3.40.50.300">
    <property type="entry name" value="P-loop containing nucleotide triphosphate hydrolases"/>
    <property type="match status" value="1"/>
</dbReference>
<dbReference type="Gene3D" id="1.10.10.10">
    <property type="entry name" value="Winged helix-like DNA-binding domain superfamily/Winged helix DNA-binding domain"/>
    <property type="match status" value="1"/>
</dbReference>
<dbReference type="GO" id="GO:0006355">
    <property type="term" value="P:regulation of DNA-templated transcription"/>
    <property type="evidence" value="ECO:0007669"/>
    <property type="project" value="InterPro"/>
</dbReference>
<protein>
    <submittedName>
        <fullName evidence="9">Transcriptional regulator</fullName>
    </submittedName>
</protein>
<dbReference type="PROSITE" id="PS50005">
    <property type="entry name" value="TPR"/>
    <property type="match status" value="1"/>
</dbReference>
<dbReference type="PANTHER" id="PTHR35807:SF1">
    <property type="entry name" value="TRANSCRIPTIONAL REGULATOR REDD"/>
    <property type="match status" value="1"/>
</dbReference>
<evidence type="ECO:0000256" key="4">
    <source>
        <dbReference type="ARBA" id="ARBA00023125"/>
    </source>
</evidence>
<dbReference type="InterPro" id="IPR036388">
    <property type="entry name" value="WH-like_DNA-bd_sf"/>
</dbReference>
<dbReference type="InterPro" id="IPR005158">
    <property type="entry name" value="BTAD"/>
</dbReference>
<dbReference type="InterPro" id="IPR001867">
    <property type="entry name" value="OmpR/PhoB-type_DNA-bd"/>
</dbReference>
<dbReference type="CDD" id="cd15831">
    <property type="entry name" value="BTAD"/>
    <property type="match status" value="1"/>
</dbReference>
<feature type="repeat" description="TPR" evidence="6">
    <location>
        <begin position="861"/>
        <end position="894"/>
    </location>
</feature>
<evidence type="ECO:0000313" key="9">
    <source>
        <dbReference type="EMBL" id="PYC87874.1"/>
    </source>
</evidence>
<dbReference type="InterPro" id="IPR002182">
    <property type="entry name" value="NB-ARC"/>
</dbReference>
<dbReference type="GO" id="GO:0003677">
    <property type="term" value="F:DNA binding"/>
    <property type="evidence" value="ECO:0007669"/>
    <property type="project" value="UniProtKB-UniRule"/>
</dbReference>
<dbReference type="AlphaFoldDB" id="A0A2V4PNK2"/>
<dbReference type="GO" id="GO:0000160">
    <property type="term" value="P:phosphorelay signal transduction system"/>
    <property type="evidence" value="ECO:0007669"/>
    <property type="project" value="UniProtKB-KW"/>
</dbReference>
<evidence type="ECO:0000256" key="1">
    <source>
        <dbReference type="ARBA" id="ARBA00005820"/>
    </source>
</evidence>
<accession>A0A2V4PNK2</accession>
<keyword evidence="2" id="KW-0902">Two-component regulatory system</keyword>
<evidence type="ECO:0000256" key="3">
    <source>
        <dbReference type="ARBA" id="ARBA00023015"/>
    </source>
</evidence>
<dbReference type="Pfam" id="PF00486">
    <property type="entry name" value="Trans_reg_C"/>
    <property type="match status" value="1"/>
</dbReference>
<dbReference type="Pfam" id="PF17874">
    <property type="entry name" value="TPR_MalT"/>
    <property type="match status" value="1"/>
</dbReference>
<dbReference type="InterPro" id="IPR051677">
    <property type="entry name" value="AfsR-DnrI-RedD_regulator"/>
</dbReference>
<dbReference type="EMBL" id="PYBW01000010">
    <property type="protein sequence ID" value="PYC87874.1"/>
    <property type="molecule type" value="Genomic_DNA"/>
</dbReference>
<dbReference type="PANTHER" id="PTHR35807">
    <property type="entry name" value="TRANSCRIPTIONAL REGULATOR REDD-RELATED"/>
    <property type="match status" value="1"/>
</dbReference>
<gene>
    <name evidence="9" type="ORF">C7C46_02205</name>
</gene>
<proteinExistence type="inferred from homology"/>
<comment type="caution">
    <text evidence="9">The sequence shown here is derived from an EMBL/GenBank/DDBJ whole genome shotgun (WGS) entry which is preliminary data.</text>
</comment>
<reference evidence="9 10" key="1">
    <citation type="submission" date="2018-03" db="EMBL/GenBank/DDBJ databases">
        <title>Bioinformatic expansion and discovery of thiopeptide antibiotics.</title>
        <authorList>
            <person name="Schwalen C.J."/>
            <person name="Hudson G.A."/>
            <person name="Mitchell D.A."/>
        </authorList>
    </citation>
    <scope>NUCLEOTIDE SEQUENCE [LARGE SCALE GENOMIC DNA]</scope>
    <source>
        <strain evidence="9 10">ATCC 21389</strain>
    </source>
</reference>
<dbReference type="InterPro" id="IPR041617">
    <property type="entry name" value="TPR_MalT"/>
</dbReference>
<dbReference type="PROSITE" id="PS51755">
    <property type="entry name" value="OMPR_PHOB"/>
    <property type="match status" value="1"/>
</dbReference>
<dbReference type="SUPFAM" id="SSF48452">
    <property type="entry name" value="TPR-like"/>
    <property type="match status" value="2"/>
</dbReference>
<keyword evidence="4 7" id="KW-0238">DNA-binding</keyword>
<dbReference type="Gene3D" id="1.25.40.10">
    <property type="entry name" value="Tetratricopeptide repeat domain"/>
    <property type="match status" value="2"/>
</dbReference>
<dbReference type="Pfam" id="PF00931">
    <property type="entry name" value="NB-ARC"/>
    <property type="match status" value="1"/>
</dbReference>
<evidence type="ECO:0000256" key="2">
    <source>
        <dbReference type="ARBA" id="ARBA00023012"/>
    </source>
</evidence>